<keyword evidence="1" id="KW-0812">Transmembrane</keyword>
<keyword evidence="1" id="KW-0472">Membrane</keyword>
<feature type="transmembrane region" description="Helical" evidence="1">
    <location>
        <begin position="147"/>
        <end position="168"/>
    </location>
</feature>
<reference evidence="2 3" key="2">
    <citation type="journal article" date="2011" name="Stand. Genomic Sci.">
        <title>Complete genome sequence of Bacteroides helcogenes type strain (P 36-108).</title>
        <authorList>
            <person name="Pati A."/>
            <person name="Gronow S."/>
            <person name="Zeytun A."/>
            <person name="Lapidus A."/>
            <person name="Nolan M."/>
            <person name="Hammon N."/>
            <person name="Deshpande S."/>
            <person name="Cheng J.F."/>
            <person name="Tapia R."/>
            <person name="Han C."/>
            <person name="Goodwin L."/>
            <person name="Pitluck S."/>
            <person name="Liolios K."/>
            <person name="Pagani I."/>
            <person name="Ivanova N."/>
            <person name="Mavromatis K."/>
            <person name="Chen A."/>
            <person name="Palaniappan K."/>
            <person name="Land M."/>
            <person name="Hauser L."/>
            <person name="Chang Y.J."/>
            <person name="Jeffries C.D."/>
            <person name="Detter J.C."/>
            <person name="Brambilla E."/>
            <person name="Rohde M."/>
            <person name="Goker M."/>
            <person name="Woyke T."/>
            <person name="Bristow J."/>
            <person name="Eisen J.A."/>
            <person name="Markowitz V."/>
            <person name="Hugenholtz P."/>
            <person name="Kyrpides N.C."/>
            <person name="Klenk H.P."/>
            <person name="Lucas S."/>
        </authorList>
    </citation>
    <scope>NUCLEOTIDE SEQUENCE [LARGE SCALE GENOMIC DNA]</scope>
    <source>
        <strain evidence="3">ATCC 35417 / DSM 20613 / JCM 6297 / CCUG 15421 / P 36-108</strain>
    </source>
</reference>
<feature type="transmembrane region" description="Helical" evidence="1">
    <location>
        <begin position="40"/>
        <end position="61"/>
    </location>
</feature>
<reference key="1">
    <citation type="submission" date="2010-11" db="EMBL/GenBank/DDBJ databases">
        <title>The complete genome of Bacteroides helcogenes P 36-108.</title>
        <authorList>
            <consortium name="US DOE Joint Genome Institute (JGI-PGF)"/>
            <person name="Lucas S."/>
            <person name="Copeland A."/>
            <person name="Lapidus A."/>
            <person name="Bruce D."/>
            <person name="Goodwin L."/>
            <person name="Pitluck S."/>
            <person name="Kyrpides N."/>
            <person name="Mavromatis K."/>
            <person name="Ivanova N."/>
            <person name="Zeytun A."/>
            <person name="Brettin T."/>
            <person name="Detter J.C."/>
            <person name="Tapia R."/>
            <person name="Han C."/>
            <person name="Land M."/>
            <person name="Hauser L."/>
            <person name="Markowitz V."/>
            <person name="Cheng J.-F."/>
            <person name="Hugenholtz P."/>
            <person name="Woyke T."/>
            <person name="Wu D."/>
            <person name="Gronow S."/>
            <person name="Wellnitz S."/>
            <person name="Brambilla E."/>
            <person name="Klenk H.-P."/>
            <person name="Eisen J.A."/>
        </authorList>
    </citation>
    <scope>NUCLEOTIDE SEQUENCE</scope>
    <source>
        <strain>P 36-108</strain>
    </source>
</reference>
<dbReference type="AlphaFoldDB" id="E6SQ65"/>
<evidence type="ECO:0000313" key="2">
    <source>
        <dbReference type="EMBL" id="ADV43924.1"/>
    </source>
</evidence>
<feature type="transmembrane region" description="Helical" evidence="1">
    <location>
        <begin position="270"/>
        <end position="294"/>
    </location>
</feature>
<dbReference type="KEGG" id="bhl:Bache_1946"/>
<feature type="transmembrane region" description="Helical" evidence="1">
    <location>
        <begin position="9"/>
        <end position="28"/>
    </location>
</feature>
<dbReference type="EMBL" id="CP002352">
    <property type="protein sequence ID" value="ADV43924.1"/>
    <property type="molecule type" value="Genomic_DNA"/>
</dbReference>
<dbReference type="InterPro" id="IPR038728">
    <property type="entry name" value="YkvI-like"/>
</dbReference>
<dbReference type="Proteomes" id="UP000008630">
    <property type="component" value="Chromosome"/>
</dbReference>
<keyword evidence="3" id="KW-1185">Reference proteome</keyword>
<feature type="transmembrane region" description="Helical" evidence="1">
    <location>
        <begin position="229"/>
        <end position="250"/>
    </location>
</feature>
<dbReference type="PATRIC" id="fig|693979.3.peg.2053"/>
<dbReference type="STRING" id="693979.Bache_1946"/>
<evidence type="ECO:0000256" key="1">
    <source>
        <dbReference type="SAM" id="Phobius"/>
    </source>
</evidence>
<accession>E6SQ65</accession>
<organism evidence="2 3">
    <name type="scientific">Bacteroides helcogenes (strain ATCC 35417 / DSM 20613 / JCM 6297 / CCUG 15421 / P 36-108)</name>
    <dbReference type="NCBI Taxonomy" id="693979"/>
    <lineage>
        <taxon>Bacteria</taxon>
        <taxon>Pseudomonadati</taxon>
        <taxon>Bacteroidota</taxon>
        <taxon>Bacteroidia</taxon>
        <taxon>Bacteroidales</taxon>
        <taxon>Bacteroidaceae</taxon>
        <taxon>Bacteroides</taxon>
    </lineage>
</organism>
<sequence>MREMSLKKIIGFCGACIAFYIGAGFSTMQEVMQYEASYGSRFWIVIAVAALIYVYTNISFLSNGNRLKLQRGGDIYKAYCGKWIGSFFDYFSAFFCYMSFIVMCGGANSTCIEQWGLPNGAGAVILAATTILTVIFGLNGVLKTLKIVGPVIIILIIFVAVEAAVTGWDNYNAGLLAVDSHKYDITQVGDGNSFASGASYGGFVILWFAAFLGEIGAKNKVKEVNRGMLLSTVAIFGVAAVCCVALIANIDTTWDAGVPALVLAKNIHPVFGLLYAVIIFMGIYSSACPLLWTGVRKISEDGGRKYKIWTIAAGVAGCVIACFVPYRPLLNVIYGLNGYLGFVLVAFMIVNDIRVARNK</sequence>
<evidence type="ECO:0000313" key="3">
    <source>
        <dbReference type="Proteomes" id="UP000008630"/>
    </source>
</evidence>
<dbReference type="PANTHER" id="PTHR37814">
    <property type="entry name" value="CONSERVED MEMBRANE PROTEIN"/>
    <property type="match status" value="1"/>
</dbReference>
<protein>
    <submittedName>
        <fullName evidence="2">Uncharacterized membrane protein</fullName>
    </submittedName>
</protein>
<feature type="transmembrane region" description="Helical" evidence="1">
    <location>
        <begin position="332"/>
        <end position="350"/>
    </location>
</feature>
<dbReference type="eggNOG" id="COG3949">
    <property type="taxonomic scope" value="Bacteria"/>
</dbReference>
<proteinExistence type="predicted"/>
<feature type="transmembrane region" description="Helical" evidence="1">
    <location>
        <begin position="306"/>
        <end position="326"/>
    </location>
</feature>
<keyword evidence="1" id="KW-1133">Transmembrane helix</keyword>
<gene>
    <name evidence="2" type="ordered locus">Bache_1946</name>
</gene>
<feature type="transmembrane region" description="Helical" evidence="1">
    <location>
        <begin position="120"/>
        <end position="140"/>
    </location>
</feature>
<name>E6SQ65_BACT6</name>
<feature type="transmembrane region" description="Helical" evidence="1">
    <location>
        <begin position="198"/>
        <end position="217"/>
    </location>
</feature>
<feature type="transmembrane region" description="Helical" evidence="1">
    <location>
        <begin position="87"/>
        <end position="108"/>
    </location>
</feature>
<dbReference type="HOGENOM" id="CLU_043930_0_1_10"/>
<dbReference type="OrthoDB" id="4424890at2"/>
<dbReference type="PANTHER" id="PTHR37814:SF1">
    <property type="entry name" value="MEMBRANE PROTEIN"/>
    <property type="match status" value="1"/>
</dbReference>